<evidence type="ECO:0000313" key="7">
    <source>
        <dbReference type="Proteomes" id="UP001157186"/>
    </source>
</evidence>
<comment type="subcellular location">
    <subcellularLocation>
        <location evidence="1">Cell outer membrane</location>
    </subcellularLocation>
</comment>
<dbReference type="Pfam" id="PF06629">
    <property type="entry name" value="MipA"/>
    <property type="match status" value="1"/>
</dbReference>
<keyword evidence="4" id="KW-0472">Membrane</keyword>
<dbReference type="Proteomes" id="UP001157186">
    <property type="component" value="Unassembled WGS sequence"/>
</dbReference>
<name>A0ABQ6GTF0_9GAMM</name>
<evidence type="ECO:0000313" key="6">
    <source>
        <dbReference type="EMBL" id="GLX79226.1"/>
    </source>
</evidence>
<sequence>MNLIRNITLTFKLLTLSVIFQSTVTFLALLISFATNGKETPVKDTTLQWQISAGIASFAATQPWHKVDTQLAAVPYIKASYGPWSFGIDNLVSYQFNQSANFSSSIGLTLRANGYDSDASVFAQTSTHPVYNGYDAPDIELAAKYQLTWRWLSLSVEQDMSNQSNSQLASLALKMPLYDDQRGFSLTAIAAIDWLSKNYVNYYYGIDNNQTDNTVGRYYYQTESAENTLLALQLTYPLTHKWLLIGHMSYSKFDDIIYSSPLIAQDYISSAMLAVLYRF</sequence>
<evidence type="ECO:0000256" key="5">
    <source>
        <dbReference type="ARBA" id="ARBA00023237"/>
    </source>
</evidence>
<protein>
    <submittedName>
        <fullName evidence="6">Structural protein MipA</fullName>
    </submittedName>
</protein>
<evidence type="ECO:0000256" key="1">
    <source>
        <dbReference type="ARBA" id="ARBA00004442"/>
    </source>
</evidence>
<dbReference type="EMBL" id="BSST01000001">
    <property type="protein sequence ID" value="GLX79226.1"/>
    <property type="molecule type" value="Genomic_DNA"/>
</dbReference>
<keyword evidence="7" id="KW-1185">Reference proteome</keyword>
<accession>A0ABQ6GTF0</accession>
<evidence type="ECO:0000256" key="2">
    <source>
        <dbReference type="ARBA" id="ARBA00005722"/>
    </source>
</evidence>
<gene>
    <name evidence="6" type="ORF">tinsulaeT_25660</name>
</gene>
<keyword evidence="5" id="KW-0998">Cell outer membrane</keyword>
<dbReference type="PANTHER" id="PTHR38776:SF1">
    <property type="entry name" value="MLTA-INTERACTING PROTEIN-RELATED"/>
    <property type="match status" value="1"/>
</dbReference>
<dbReference type="InterPro" id="IPR010583">
    <property type="entry name" value="MipA"/>
</dbReference>
<comment type="caution">
    <text evidence="6">The sequence shown here is derived from an EMBL/GenBank/DDBJ whole genome shotgun (WGS) entry which is preliminary data.</text>
</comment>
<dbReference type="PANTHER" id="PTHR38776">
    <property type="entry name" value="MLTA-INTERACTING PROTEIN-RELATED"/>
    <property type="match status" value="1"/>
</dbReference>
<keyword evidence="3" id="KW-0732">Signal</keyword>
<evidence type="ECO:0000256" key="4">
    <source>
        <dbReference type="ARBA" id="ARBA00023136"/>
    </source>
</evidence>
<comment type="similarity">
    <text evidence="2">Belongs to the MipA/OmpV family.</text>
</comment>
<dbReference type="RefSeq" id="WP_284245126.1">
    <property type="nucleotide sequence ID" value="NZ_BSST01000001.1"/>
</dbReference>
<proteinExistence type="inferred from homology"/>
<reference evidence="6 7" key="1">
    <citation type="submission" date="2023-03" db="EMBL/GenBank/DDBJ databases">
        <title>Draft genome sequence of Thalassotalea insulae KCTC 62186T.</title>
        <authorList>
            <person name="Sawabe T."/>
        </authorList>
    </citation>
    <scope>NUCLEOTIDE SEQUENCE [LARGE SCALE GENOMIC DNA]</scope>
    <source>
        <strain evidence="6 7">KCTC 62186</strain>
    </source>
</reference>
<evidence type="ECO:0000256" key="3">
    <source>
        <dbReference type="ARBA" id="ARBA00022729"/>
    </source>
</evidence>
<organism evidence="6 7">
    <name type="scientific">Thalassotalea insulae</name>
    <dbReference type="NCBI Taxonomy" id="2056778"/>
    <lineage>
        <taxon>Bacteria</taxon>
        <taxon>Pseudomonadati</taxon>
        <taxon>Pseudomonadota</taxon>
        <taxon>Gammaproteobacteria</taxon>
        <taxon>Alteromonadales</taxon>
        <taxon>Colwelliaceae</taxon>
        <taxon>Thalassotalea</taxon>
    </lineage>
</organism>
<dbReference type="SUPFAM" id="SSF56935">
    <property type="entry name" value="Porins"/>
    <property type="match status" value="1"/>
</dbReference>